<feature type="compositionally biased region" description="Pro residues" evidence="1">
    <location>
        <begin position="164"/>
        <end position="183"/>
    </location>
</feature>
<dbReference type="SUPFAM" id="SSF46934">
    <property type="entry name" value="UBA-like"/>
    <property type="match status" value="1"/>
</dbReference>
<dbReference type="InterPro" id="IPR015940">
    <property type="entry name" value="UBA"/>
</dbReference>
<feature type="region of interest" description="Disordered" evidence="1">
    <location>
        <begin position="74"/>
        <end position="138"/>
    </location>
</feature>
<feature type="domain" description="UBA" evidence="2">
    <location>
        <begin position="259"/>
        <end position="299"/>
    </location>
</feature>
<evidence type="ECO:0000313" key="3">
    <source>
        <dbReference type="EMBL" id="ESZ98148.1"/>
    </source>
</evidence>
<organism evidence="3 4">
    <name type="scientific">Sclerotinia borealis (strain F-4128)</name>
    <dbReference type="NCBI Taxonomy" id="1432307"/>
    <lineage>
        <taxon>Eukaryota</taxon>
        <taxon>Fungi</taxon>
        <taxon>Dikarya</taxon>
        <taxon>Ascomycota</taxon>
        <taxon>Pezizomycotina</taxon>
        <taxon>Leotiomycetes</taxon>
        <taxon>Helotiales</taxon>
        <taxon>Sclerotiniaceae</taxon>
        <taxon>Sclerotinia</taxon>
    </lineage>
</organism>
<feature type="compositionally biased region" description="Polar residues" evidence="1">
    <location>
        <begin position="113"/>
        <end position="122"/>
    </location>
</feature>
<protein>
    <recommendedName>
        <fullName evidence="2">UBA domain-containing protein</fullName>
    </recommendedName>
</protein>
<evidence type="ECO:0000259" key="2">
    <source>
        <dbReference type="PROSITE" id="PS50030"/>
    </source>
</evidence>
<proteinExistence type="predicted"/>
<dbReference type="AlphaFoldDB" id="W9CQ12"/>
<dbReference type="HOGENOM" id="CLU_946622_0_0_1"/>
<reference evidence="3 4" key="1">
    <citation type="journal article" date="2014" name="Genome Announc.">
        <title>Draft genome sequence of Sclerotinia borealis, a psychrophilic plant pathogenic fungus.</title>
        <authorList>
            <person name="Mardanov A.V."/>
            <person name="Beletsky A.V."/>
            <person name="Kadnikov V.V."/>
            <person name="Ignatov A.N."/>
            <person name="Ravin N.V."/>
        </authorList>
    </citation>
    <scope>NUCLEOTIDE SEQUENCE [LARGE SCALE GENOMIC DNA]</scope>
    <source>
        <strain evidence="4">F-4157</strain>
    </source>
</reference>
<sequence length="300" mass="34095">MSGNTSPGASHLPMYHYFNTIMTPYEIDMDSFQWEVKPVLANATDIIQRSPAPRQKFVRFAPKAVDIKYNEFKTKSNNGRQRNNAAALTVANDSKMMRIPSPSELSRAGSPRQDPSSTQIQSSHRRTIRENPTERSSRMEFEAQNYTSSQNGQFKLVVANTPTQFPPRVPSPPASRDPPPTPRPARLSTPDFTDDYDDCPRFCDCCGNYEAERSGRTLDSRKEGSACSKMEYQYQAASAYIGDRRLVAEKRKQDLAVVPTEDTQVWNLMRMGYPRSVAITTLEAYRHDFEKAATFLEYNY</sequence>
<gene>
    <name evidence="3" type="ORF">SBOR_1451</name>
</gene>
<accession>W9CQ12</accession>
<comment type="caution">
    <text evidence="3">The sequence shown here is derived from an EMBL/GenBank/DDBJ whole genome shotgun (WGS) entry which is preliminary data.</text>
</comment>
<feature type="compositionally biased region" description="Basic and acidic residues" evidence="1">
    <location>
        <begin position="128"/>
        <end position="138"/>
    </location>
</feature>
<dbReference type="PROSITE" id="PS50030">
    <property type="entry name" value="UBA"/>
    <property type="match status" value="1"/>
</dbReference>
<dbReference type="EMBL" id="AYSA01000052">
    <property type="protein sequence ID" value="ESZ98148.1"/>
    <property type="molecule type" value="Genomic_DNA"/>
</dbReference>
<keyword evidence="4" id="KW-1185">Reference proteome</keyword>
<feature type="compositionally biased region" description="Polar residues" evidence="1">
    <location>
        <begin position="75"/>
        <end position="86"/>
    </location>
</feature>
<dbReference type="InterPro" id="IPR009060">
    <property type="entry name" value="UBA-like_sf"/>
</dbReference>
<name>W9CQ12_SCLBF</name>
<evidence type="ECO:0000313" key="4">
    <source>
        <dbReference type="Proteomes" id="UP000019487"/>
    </source>
</evidence>
<dbReference type="Proteomes" id="UP000019487">
    <property type="component" value="Unassembled WGS sequence"/>
</dbReference>
<feature type="region of interest" description="Disordered" evidence="1">
    <location>
        <begin position="162"/>
        <end position="192"/>
    </location>
</feature>
<dbReference type="OrthoDB" id="3552036at2759"/>
<evidence type="ECO:0000256" key="1">
    <source>
        <dbReference type="SAM" id="MobiDB-lite"/>
    </source>
</evidence>